<sequence>MGAVAKRVADPVDVGFMLLMKYRKPVIKLEELLPDYLPHLTIEQANKRANKCTLPFPAFKSDGRNSPFYVHLSDVAFWLESIQKESKKDWEAMNH</sequence>
<dbReference type="EMBL" id="JAHPRE010000055">
    <property type="protein sequence ID" value="MCU4397788.1"/>
    <property type="molecule type" value="Genomic_DNA"/>
</dbReference>
<evidence type="ECO:0000313" key="2">
    <source>
        <dbReference type="Proteomes" id="UP001208534"/>
    </source>
</evidence>
<gene>
    <name evidence="1" type="ORF">KTH64_12675</name>
</gene>
<dbReference type="GO" id="GO:0006355">
    <property type="term" value="P:regulation of DNA-templated transcription"/>
    <property type="evidence" value="ECO:0007669"/>
    <property type="project" value="InterPro"/>
</dbReference>
<dbReference type="InterPro" id="IPR020518">
    <property type="entry name" value="Tscrpt_reg_PrtN"/>
</dbReference>
<dbReference type="Pfam" id="PF11112">
    <property type="entry name" value="PyocinActivator"/>
    <property type="match status" value="1"/>
</dbReference>
<proteinExistence type="predicted"/>
<protein>
    <submittedName>
        <fullName evidence="1">Pyocin activator PrtN family protein</fullName>
    </submittedName>
</protein>
<evidence type="ECO:0000313" key="1">
    <source>
        <dbReference type="EMBL" id="MCU4397788.1"/>
    </source>
</evidence>
<accession>A0AAW5RFR8</accession>
<reference evidence="1" key="1">
    <citation type="submission" date="2021-06" db="EMBL/GenBank/DDBJ databases">
        <title>Propagation of a rapidly emergent carbapenem-resistant Acinetobacter baumannii lineage by various extra-hospital transmission networks.</title>
        <authorList>
            <person name="Calix J."/>
        </authorList>
    </citation>
    <scope>NUCLEOTIDE SEQUENCE</scope>
    <source>
        <strain evidence="1">WU_MDCI_Aw63</strain>
    </source>
</reference>
<dbReference type="Proteomes" id="UP001208534">
    <property type="component" value="Unassembled WGS sequence"/>
</dbReference>
<comment type="caution">
    <text evidence="1">The sequence shown here is derived from an EMBL/GenBank/DDBJ whole genome shotgun (WGS) entry which is preliminary data.</text>
</comment>
<name>A0AAW5RFR8_ACIJU</name>
<organism evidence="1 2">
    <name type="scientific">Acinetobacter junii</name>
    <dbReference type="NCBI Taxonomy" id="40215"/>
    <lineage>
        <taxon>Bacteria</taxon>
        <taxon>Pseudomonadati</taxon>
        <taxon>Pseudomonadota</taxon>
        <taxon>Gammaproteobacteria</taxon>
        <taxon>Moraxellales</taxon>
        <taxon>Moraxellaceae</taxon>
        <taxon>Acinetobacter</taxon>
    </lineage>
</organism>
<dbReference type="AlphaFoldDB" id="A0AAW5RFR8"/>
<dbReference type="RefSeq" id="WP_262579240.1">
    <property type="nucleotide sequence ID" value="NZ_JAHPRE010000055.1"/>
</dbReference>